<evidence type="ECO:0000313" key="10">
    <source>
        <dbReference type="Proteomes" id="UP000838878"/>
    </source>
</evidence>
<keyword evidence="10" id="KW-1185">Reference proteome</keyword>
<dbReference type="InterPro" id="IPR007109">
    <property type="entry name" value="Brix"/>
</dbReference>
<name>A0A8J9UJ68_9NEOP</name>
<dbReference type="GO" id="GO:0000027">
    <property type="term" value="P:ribosomal large subunit assembly"/>
    <property type="evidence" value="ECO:0007669"/>
    <property type="project" value="InterPro"/>
</dbReference>
<sequence>MGVIQRIKKPTTRKGKKVLLSREPKPIEGAKQCIFLQARNPSERARKVLKDIYDLKKPDAAFLSRKNDFVPFEDATLIEKLCYKKETSLFGVSSHSKKRPHNVILGRTFNYTILDMIELGADNFKAMSEFHNMKVLAGIKPCLLFNGPTWDLSQDMKRLKSLFIDFFYREKIETIRLQGLEHVLSFTATDDGTIYVRSYRIQLKKSGQRTPRIELEEIGPSIDFKLRRTKLASDELYKEACRVPKEVKPTTKKNISRDAFGSKLGRIHMGKQDINRLQTRKMKGLKKTPEEKKQFLQKRKMARKEAKKANTAQE</sequence>
<dbReference type="GO" id="GO:0005730">
    <property type="term" value="C:nucleolus"/>
    <property type="evidence" value="ECO:0007669"/>
    <property type="project" value="UniProtKB-SubCell"/>
</dbReference>
<gene>
    <name evidence="9" type="ORF">BINO364_LOCUS6351</name>
</gene>
<comment type="subcellular location">
    <subcellularLocation>
        <location evidence="1 6">Nucleus</location>
        <location evidence="1 6">Nucleolus</location>
    </subcellularLocation>
</comment>
<dbReference type="Pfam" id="PF04427">
    <property type="entry name" value="Brix"/>
    <property type="match status" value="1"/>
</dbReference>
<feature type="non-terminal residue" evidence="9">
    <location>
        <position position="314"/>
    </location>
</feature>
<evidence type="ECO:0000256" key="7">
    <source>
        <dbReference type="SAM" id="MobiDB-lite"/>
    </source>
</evidence>
<evidence type="ECO:0000256" key="3">
    <source>
        <dbReference type="ARBA" id="ARBA00020387"/>
    </source>
</evidence>
<dbReference type="PANTHER" id="PTHR12728:SF0">
    <property type="entry name" value="RIBOSOME PRODUCTION FACTOR 2 HOMOLOG"/>
    <property type="match status" value="1"/>
</dbReference>
<feature type="region of interest" description="Disordered" evidence="7">
    <location>
        <begin position="276"/>
        <end position="314"/>
    </location>
</feature>
<dbReference type="PROSITE" id="PS50833">
    <property type="entry name" value="BRIX"/>
    <property type="match status" value="1"/>
</dbReference>
<evidence type="ECO:0000256" key="4">
    <source>
        <dbReference type="ARBA" id="ARBA00023242"/>
    </source>
</evidence>
<evidence type="ECO:0000256" key="2">
    <source>
        <dbReference type="ARBA" id="ARBA00010782"/>
    </source>
</evidence>
<dbReference type="InterPro" id="IPR039770">
    <property type="entry name" value="Rpf2"/>
</dbReference>
<dbReference type="GO" id="GO:0000463">
    <property type="term" value="P:maturation of LSU-rRNA from tricistronic rRNA transcript (SSU-rRNA, 5.8S rRNA, LSU-rRNA)"/>
    <property type="evidence" value="ECO:0007669"/>
    <property type="project" value="TreeGrafter"/>
</dbReference>
<proteinExistence type="inferred from homology"/>
<dbReference type="PANTHER" id="PTHR12728">
    <property type="entry name" value="BRIX DOMAIN CONTAINING PROTEIN"/>
    <property type="match status" value="1"/>
</dbReference>
<comment type="similarity">
    <text evidence="2 6">Belongs to the RPF2 family.</text>
</comment>
<keyword evidence="4 6" id="KW-0539">Nucleus</keyword>
<dbReference type="SMART" id="SM00879">
    <property type="entry name" value="Brix"/>
    <property type="match status" value="1"/>
</dbReference>
<evidence type="ECO:0000256" key="6">
    <source>
        <dbReference type="RuleBase" id="RU367086"/>
    </source>
</evidence>
<feature type="domain" description="Brix" evidence="8">
    <location>
        <begin position="31"/>
        <end position="235"/>
    </location>
</feature>
<dbReference type="AlphaFoldDB" id="A0A8J9UJ68"/>
<evidence type="ECO:0000259" key="8">
    <source>
        <dbReference type="PROSITE" id="PS50833"/>
    </source>
</evidence>
<reference evidence="9" key="1">
    <citation type="submission" date="2021-12" db="EMBL/GenBank/DDBJ databases">
        <authorList>
            <person name="Martin H S."/>
        </authorList>
    </citation>
    <scope>NUCLEOTIDE SEQUENCE</scope>
</reference>
<dbReference type="Proteomes" id="UP000838878">
    <property type="component" value="Chromosome 14"/>
</dbReference>
<accession>A0A8J9UJ68</accession>
<evidence type="ECO:0000256" key="5">
    <source>
        <dbReference type="ARBA" id="ARBA00030889"/>
    </source>
</evidence>
<evidence type="ECO:0000313" key="9">
    <source>
        <dbReference type="EMBL" id="CAH0720079.1"/>
    </source>
</evidence>
<evidence type="ECO:0000256" key="1">
    <source>
        <dbReference type="ARBA" id="ARBA00004604"/>
    </source>
</evidence>
<dbReference type="EMBL" id="OV170234">
    <property type="protein sequence ID" value="CAH0720079.1"/>
    <property type="molecule type" value="Genomic_DNA"/>
</dbReference>
<dbReference type="OrthoDB" id="407658at2759"/>
<protein>
    <recommendedName>
        <fullName evidence="3 6">Ribosome production factor 2 homolog</fullName>
    </recommendedName>
    <alternativeName>
        <fullName evidence="5 6">Ribosome biogenesis protein RPF2 homolog</fullName>
    </alternativeName>
</protein>
<organism evidence="9 10">
    <name type="scientific">Brenthis ino</name>
    <name type="common">lesser marbled fritillary</name>
    <dbReference type="NCBI Taxonomy" id="405034"/>
    <lineage>
        <taxon>Eukaryota</taxon>
        <taxon>Metazoa</taxon>
        <taxon>Ecdysozoa</taxon>
        <taxon>Arthropoda</taxon>
        <taxon>Hexapoda</taxon>
        <taxon>Insecta</taxon>
        <taxon>Pterygota</taxon>
        <taxon>Neoptera</taxon>
        <taxon>Endopterygota</taxon>
        <taxon>Lepidoptera</taxon>
        <taxon>Glossata</taxon>
        <taxon>Ditrysia</taxon>
        <taxon>Papilionoidea</taxon>
        <taxon>Nymphalidae</taxon>
        <taxon>Heliconiinae</taxon>
        <taxon>Argynnini</taxon>
        <taxon>Brenthis</taxon>
    </lineage>
</organism>
<dbReference type="GO" id="GO:0019843">
    <property type="term" value="F:rRNA binding"/>
    <property type="evidence" value="ECO:0007669"/>
    <property type="project" value="UniProtKB-UniRule"/>
</dbReference>